<dbReference type="eggNOG" id="KOG0590">
    <property type="taxonomic scope" value="Eukaryota"/>
</dbReference>
<dbReference type="InterPro" id="IPR017441">
    <property type="entry name" value="Protein_kinase_ATP_BS"/>
</dbReference>
<evidence type="ECO:0000256" key="4">
    <source>
        <dbReference type="ARBA" id="ARBA00022777"/>
    </source>
</evidence>
<dbReference type="Gene3D" id="1.10.510.10">
    <property type="entry name" value="Transferase(Phosphotransferase) domain 1"/>
    <property type="match status" value="1"/>
</dbReference>
<dbReference type="SMART" id="SM00220">
    <property type="entry name" value="S_TKc"/>
    <property type="match status" value="1"/>
</dbReference>
<dbReference type="GO" id="GO:1901610">
    <property type="term" value="P:positive regulation of vesicle transport along microtubule"/>
    <property type="evidence" value="ECO:0007669"/>
    <property type="project" value="TreeGrafter"/>
</dbReference>
<evidence type="ECO:0000256" key="7">
    <source>
        <dbReference type="RuleBase" id="RU000304"/>
    </source>
</evidence>
<dbReference type="OrthoDB" id="5784800at2759"/>
<dbReference type="STRING" id="31234.E3MKL5"/>
<dbReference type="InterPro" id="IPR000719">
    <property type="entry name" value="Prot_kinase_dom"/>
</dbReference>
<evidence type="ECO:0000256" key="5">
    <source>
        <dbReference type="ARBA" id="ARBA00022840"/>
    </source>
</evidence>
<dbReference type="InParanoid" id="E3MKL5"/>
<keyword evidence="5 6" id="KW-0067">ATP-binding</keyword>
<keyword evidence="3 6" id="KW-0547">Nucleotide-binding</keyword>
<dbReference type="SUPFAM" id="SSF56112">
    <property type="entry name" value="Protein kinase-like (PK-like)"/>
    <property type="match status" value="1"/>
</dbReference>
<accession>E3MKL5</accession>
<keyword evidence="2" id="KW-0808">Transferase</keyword>
<evidence type="ECO:0000256" key="6">
    <source>
        <dbReference type="PROSITE-ProRule" id="PRU10141"/>
    </source>
</evidence>
<dbReference type="InterPro" id="IPR011009">
    <property type="entry name" value="Kinase-like_dom_sf"/>
</dbReference>
<feature type="binding site" evidence="6">
    <location>
        <position position="68"/>
    </location>
    <ligand>
        <name>ATP</name>
        <dbReference type="ChEBI" id="CHEBI:30616"/>
    </ligand>
</feature>
<dbReference type="GO" id="GO:0005524">
    <property type="term" value="F:ATP binding"/>
    <property type="evidence" value="ECO:0007669"/>
    <property type="project" value="UniProtKB-UniRule"/>
</dbReference>
<evidence type="ECO:0000313" key="9">
    <source>
        <dbReference type="EMBL" id="EFP04097.1"/>
    </source>
</evidence>
<dbReference type="GO" id="GO:0007165">
    <property type="term" value="P:signal transduction"/>
    <property type="evidence" value="ECO:0007669"/>
    <property type="project" value="TreeGrafter"/>
</dbReference>
<evidence type="ECO:0000256" key="3">
    <source>
        <dbReference type="ARBA" id="ARBA00022741"/>
    </source>
</evidence>
<evidence type="ECO:0000256" key="1">
    <source>
        <dbReference type="ARBA" id="ARBA00022527"/>
    </source>
</evidence>
<proteinExistence type="inferred from homology"/>
<dbReference type="PANTHER" id="PTHR43895:SF150">
    <property type="entry name" value="SERINE_THREONINE-PROTEIN KINASE STK11"/>
    <property type="match status" value="1"/>
</dbReference>
<dbReference type="Pfam" id="PF00069">
    <property type="entry name" value="Pkinase"/>
    <property type="match status" value="1"/>
</dbReference>
<dbReference type="GO" id="GO:0006974">
    <property type="term" value="P:DNA damage response"/>
    <property type="evidence" value="ECO:0007669"/>
    <property type="project" value="TreeGrafter"/>
</dbReference>
<dbReference type="GO" id="GO:0030010">
    <property type="term" value="P:establishment of cell polarity"/>
    <property type="evidence" value="ECO:0007669"/>
    <property type="project" value="TreeGrafter"/>
</dbReference>
<reference evidence="9" key="1">
    <citation type="submission" date="2007-07" db="EMBL/GenBank/DDBJ databases">
        <title>PCAP assembly of the Caenorhabditis remanei genome.</title>
        <authorList>
            <consortium name="The Caenorhabditis remanei Sequencing Consortium"/>
            <person name="Wilson R.K."/>
        </authorList>
    </citation>
    <scope>NUCLEOTIDE SEQUENCE [LARGE SCALE GENOMIC DNA]</scope>
    <source>
        <strain evidence="9">PB4641</strain>
    </source>
</reference>
<dbReference type="GO" id="GO:0004674">
    <property type="term" value="F:protein serine/threonine kinase activity"/>
    <property type="evidence" value="ECO:0007669"/>
    <property type="project" value="UniProtKB-KW"/>
</dbReference>
<evidence type="ECO:0000256" key="2">
    <source>
        <dbReference type="ARBA" id="ARBA00022679"/>
    </source>
</evidence>
<keyword evidence="10" id="KW-1185">Reference proteome</keyword>
<dbReference type="GeneID" id="9818354"/>
<dbReference type="RefSeq" id="XP_003103354.2">
    <property type="nucleotide sequence ID" value="XM_003103306.2"/>
</dbReference>
<name>E3MKL5_CAERE</name>
<evidence type="ECO:0000313" key="10">
    <source>
        <dbReference type="Proteomes" id="UP000008281"/>
    </source>
</evidence>
<dbReference type="PROSITE" id="PS00107">
    <property type="entry name" value="PROTEIN_KINASE_ATP"/>
    <property type="match status" value="1"/>
</dbReference>
<sequence length="301" mass="34982">MSFWRPAIQSLHLGLERFRRNINRNRRIQSILIEGEEYNEVELLGKGAFGTVVLVRAKNHSEKQFAVKILSTRRNQTFSATEVYFLRLLPPHENIIRMIEMIKTPDFYQVVLEYATEGTLSDKLVENVPMKAKIAQYFFKHLIEGLSCIHEHGIMHNDIKPDNLLITRQGDKEILKISDFGLSMLFRSDKSERILHYINGTDAYNAPEMYSRSFRGPPIDIWAAGIVLIVMLTTKEPWSKAVRTNRSYLNWIVGEQGIWEHIDDFSLDFIKTILQFDPAIRAAIPTIKQSPWYRHDFNTAS</sequence>
<dbReference type="Proteomes" id="UP000008281">
    <property type="component" value="Unassembled WGS sequence"/>
</dbReference>
<dbReference type="EMBL" id="DS268452">
    <property type="protein sequence ID" value="EFP04097.1"/>
    <property type="molecule type" value="Genomic_DNA"/>
</dbReference>
<dbReference type="PANTHER" id="PTHR43895">
    <property type="entry name" value="CALCIUM/CALMODULIN-DEPENDENT PROTEIN KINASE KINASE-RELATED"/>
    <property type="match status" value="1"/>
</dbReference>
<feature type="domain" description="Protein kinase" evidence="8">
    <location>
        <begin position="38"/>
        <end position="293"/>
    </location>
</feature>
<gene>
    <name evidence="9" type="ORF">CRE_27631</name>
</gene>
<protein>
    <recommendedName>
        <fullName evidence="8">Protein kinase domain-containing protein</fullName>
    </recommendedName>
</protein>
<dbReference type="GO" id="GO:0005634">
    <property type="term" value="C:nucleus"/>
    <property type="evidence" value="ECO:0007669"/>
    <property type="project" value="TreeGrafter"/>
</dbReference>
<dbReference type="GO" id="GO:0005737">
    <property type="term" value="C:cytoplasm"/>
    <property type="evidence" value="ECO:0007669"/>
    <property type="project" value="TreeGrafter"/>
</dbReference>
<keyword evidence="4" id="KW-0418">Kinase</keyword>
<dbReference type="CTD" id="9818354"/>
<dbReference type="PROSITE" id="PS50011">
    <property type="entry name" value="PROTEIN_KINASE_DOM"/>
    <property type="match status" value="1"/>
</dbReference>
<keyword evidence="1 7" id="KW-0723">Serine/threonine-protein kinase</keyword>
<organism evidence="10">
    <name type="scientific">Caenorhabditis remanei</name>
    <name type="common">Caenorhabditis vulgaris</name>
    <dbReference type="NCBI Taxonomy" id="31234"/>
    <lineage>
        <taxon>Eukaryota</taxon>
        <taxon>Metazoa</taxon>
        <taxon>Ecdysozoa</taxon>
        <taxon>Nematoda</taxon>
        <taxon>Chromadorea</taxon>
        <taxon>Rhabditida</taxon>
        <taxon>Rhabditina</taxon>
        <taxon>Rhabditomorpha</taxon>
        <taxon>Rhabditoidea</taxon>
        <taxon>Rhabditidae</taxon>
        <taxon>Peloderinae</taxon>
        <taxon>Caenorhabditis</taxon>
    </lineage>
</organism>
<dbReference type="HOGENOM" id="CLU_000288_63_0_1"/>
<dbReference type="KEGG" id="crq:GCK72_023088"/>
<dbReference type="AlphaFoldDB" id="E3MKL5"/>
<dbReference type="PROSITE" id="PS00108">
    <property type="entry name" value="PROTEIN_KINASE_ST"/>
    <property type="match status" value="1"/>
</dbReference>
<dbReference type="GO" id="GO:0030111">
    <property type="term" value="P:regulation of Wnt signaling pathway"/>
    <property type="evidence" value="ECO:0007669"/>
    <property type="project" value="TreeGrafter"/>
</dbReference>
<dbReference type="OMA" id="PAMAKIY"/>
<dbReference type="InterPro" id="IPR008271">
    <property type="entry name" value="Ser/Thr_kinase_AS"/>
</dbReference>
<comment type="similarity">
    <text evidence="7">Belongs to the protein kinase superfamily.</text>
</comment>
<evidence type="ECO:0000259" key="8">
    <source>
        <dbReference type="PROSITE" id="PS50011"/>
    </source>
</evidence>